<reference evidence="3" key="1">
    <citation type="journal article" date="2019" name="Int. J. Syst. Evol. Microbiol.">
        <title>The Global Catalogue of Microorganisms (GCM) 10K type strain sequencing project: providing services to taxonomists for standard genome sequencing and annotation.</title>
        <authorList>
            <consortium name="The Broad Institute Genomics Platform"/>
            <consortium name="The Broad Institute Genome Sequencing Center for Infectious Disease"/>
            <person name="Wu L."/>
            <person name="Ma J."/>
        </authorList>
    </citation>
    <scope>NUCLEOTIDE SEQUENCE [LARGE SCALE GENOMIC DNA]</scope>
    <source>
        <strain evidence="3">GH52</strain>
    </source>
</reference>
<comment type="caution">
    <text evidence="2">The sequence shown here is derived from an EMBL/GenBank/DDBJ whole genome shotgun (WGS) entry which is preliminary data.</text>
</comment>
<sequence>MTACTSKVDNQQEGEAAEGYEKQASRWGELFSNAGKTDQVQMKKYNLDDSIIIPKLAELTGLSERTNVIFQSLRDNNLLYYRPGDAITFKPWNDTTKNIQIRYRLVAINEQFTEMKVVIDDSTSTDPYTVELPNQKDSLYLLSLEALNEQKQVIDTAIYVVEVTPQKVNAALTLDQAKFDSAQDIAATIELKNYGPDIIYYGDDYFIEQFENEQWYSLNFKEDWGFTSQLNRSQPGETFQQPLYIPSQLTAGKYRIVKIIQTLDSSTNLEAFETVPLAIEFQVKD</sequence>
<keyword evidence="3" id="KW-1185">Reference proteome</keyword>
<dbReference type="RefSeq" id="WP_377770317.1">
    <property type="nucleotide sequence ID" value="NZ_JBHUHO010000015.1"/>
</dbReference>
<protein>
    <submittedName>
        <fullName evidence="2">Immunoglobulin-like domain-containing protein</fullName>
    </submittedName>
</protein>
<evidence type="ECO:0000313" key="2">
    <source>
        <dbReference type="EMBL" id="MFD2115288.1"/>
    </source>
</evidence>
<accession>A0ABW4YIH1</accession>
<dbReference type="EMBL" id="JBHUHO010000015">
    <property type="protein sequence ID" value="MFD2115288.1"/>
    <property type="molecule type" value="Genomic_DNA"/>
</dbReference>
<dbReference type="Pfam" id="PF20251">
    <property type="entry name" value="Big_14"/>
    <property type="match status" value="1"/>
</dbReference>
<evidence type="ECO:0000313" key="3">
    <source>
        <dbReference type="Proteomes" id="UP001597362"/>
    </source>
</evidence>
<dbReference type="InterPro" id="IPR046878">
    <property type="entry name" value="Big_14"/>
</dbReference>
<dbReference type="Proteomes" id="UP001597362">
    <property type="component" value="Unassembled WGS sequence"/>
</dbReference>
<organism evidence="2 3">
    <name type="scientific">Paenibacillus yanchengensis</name>
    <dbReference type="NCBI Taxonomy" id="2035833"/>
    <lineage>
        <taxon>Bacteria</taxon>
        <taxon>Bacillati</taxon>
        <taxon>Bacillota</taxon>
        <taxon>Bacilli</taxon>
        <taxon>Bacillales</taxon>
        <taxon>Paenibacillaceae</taxon>
        <taxon>Paenibacillus</taxon>
    </lineage>
</organism>
<gene>
    <name evidence="2" type="ORF">ACFSJH_06020</name>
</gene>
<name>A0ABW4YIH1_9BACL</name>
<feature type="domain" description="Bacterial Ig-like" evidence="1">
    <location>
        <begin position="166"/>
        <end position="264"/>
    </location>
</feature>
<proteinExistence type="predicted"/>
<evidence type="ECO:0000259" key="1">
    <source>
        <dbReference type="Pfam" id="PF20251"/>
    </source>
</evidence>